<dbReference type="SUPFAM" id="SSF69593">
    <property type="entry name" value="Glycerol-3-phosphate (1)-acyltransferase"/>
    <property type="match status" value="1"/>
</dbReference>
<keyword evidence="3 7" id="KW-0012">Acyltransferase</keyword>
<sequence>MRRRTNKPLTERLKHIRLVRSVVYAIVGAVSYPGLVWVNRIKIEGTEHIEKLPRNNVLFVSNHQTYFADVITFLHIFCAVKWRKRNRLGLPYYLLSPFTSVYYVAAEETMNGSFISRFFKLAGALTVKRTWRRSGTEVRTGLDPSDTRKIQRALKTSWIITFPQGTTKPFAPGRKGTAHIIKNNRPVVIPVVINGFWRAFTKKGLVFKKKGSLLSIRFKAPMEINYDNSVEEILDQVMHAIEQSKEFMLKGKHHMNKLKQQQELAAAAAQAAEAEAVPAETVATEPPAASAQES</sequence>
<dbReference type="STRING" id="477680.SAMN05421788_1118"/>
<keyword evidence="2 7" id="KW-0808">Transferase</keyword>
<name>A0A1N7RA73_9BACT</name>
<dbReference type="Pfam" id="PF01553">
    <property type="entry name" value="Acyltransferase"/>
    <property type="match status" value="1"/>
</dbReference>
<dbReference type="Proteomes" id="UP000186917">
    <property type="component" value="Unassembled WGS sequence"/>
</dbReference>
<keyword evidence="5" id="KW-0472">Membrane</keyword>
<organism evidence="7 8">
    <name type="scientific">Filimonas lacunae</name>
    <dbReference type="NCBI Taxonomy" id="477680"/>
    <lineage>
        <taxon>Bacteria</taxon>
        <taxon>Pseudomonadati</taxon>
        <taxon>Bacteroidota</taxon>
        <taxon>Chitinophagia</taxon>
        <taxon>Chitinophagales</taxon>
        <taxon>Chitinophagaceae</taxon>
        <taxon>Filimonas</taxon>
    </lineage>
</organism>
<keyword evidence="5" id="KW-1133">Transmembrane helix</keyword>
<gene>
    <name evidence="7" type="ORF">SAMN05421788_1118</name>
</gene>
<proteinExistence type="predicted"/>
<dbReference type="InterPro" id="IPR002123">
    <property type="entry name" value="Plipid/glycerol_acylTrfase"/>
</dbReference>
<accession>A0A1N7RA73</accession>
<dbReference type="PANTHER" id="PTHR10434:SF11">
    <property type="entry name" value="1-ACYL-SN-GLYCEROL-3-PHOSPHATE ACYLTRANSFERASE"/>
    <property type="match status" value="1"/>
</dbReference>
<dbReference type="GO" id="GO:0003841">
    <property type="term" value="F:1-acylglycerol-3-phosphate O-acyltransferase activity"/>
    <property type="evidence" value="ECO:0007669"/>
    <property type="project" value="TreeGrafter"/>
</dbReference>
<evidence type="ECO:0000313" key="8">
    <source>
        <dbReference type="Proteomes" id="UP000186917"/>
    </source>
</evidence>
<evidence type="ECO:0000256" key="4">
    <source>
        <dbReference type="SAM" id="MobiDB-lite"/>
    </source>
</evidence>
<keyword evidence="8" id="KW-1185">Reference proteome</keyword>
<evidence type="ECO:0000256" key="1">
    <source>
        <dbReference type="ARBA" id="ARBA00005189"/>
    </source>
</evidence>
<feature type="domain" description="Phospholipid/glycerol acyltransferase" evidence="6">
    <location>
        <begin position="57"/>
        <end position="196"/>
    </location>
</feature>
<dbReference type="GO" id="GO:0006654">
    <property type="term" value="P:phosphatidic acid biosynthetic process"/>
    <property type="evidence" value="ECO:0007669"/>
    <property type="project" value="TreeGrafter"/>
</dbReference>
<evidence type="ECO:0000313" key="7">
    <source>
        <dbReference type="EMBL" id="SIT32050.1"/>
    </source>
</evidence>
<evidence type="ECO:0000256" key="3">
    <source>
        <dbReference type="ARBA" id="ARBA00023315"/>
    </source>
</evidence>
<dbReference type="EMBL" id="FTOR01000011">
    <property type="protein sequence ID" value="SIT32050.1"/>
    <property type="molecule type" value="Genomic_DNA"/>
</dbReference>
<evidence type="ECO:0000256" key="2">
    <source>
        <dbReference type="ARBA" id="ARBA00022679"/>
    </source>
</evidence>
<evidence type="ECO:0000256" key="5">
    <source>
        <dbReference type="SAM" id="Phobius"/>
    </source>
</evidence>
<dbReference type="AlphaFoldDB" id="A0A1N7RA73"/>
<keyword evidence="5" id="KW-0812">Transmembrane</keyword>
<dbReference type="OrthoDB" id="1450572at2"/>
<dbReference type="CDD" id="cd07989">
    <property type="entry name" value="LPLAT_AGPAT-like"/>
    <property type="match status" value="1"/>
</dbReference>
<reference evidence="8" key="1">
    <citation type="submission" date="2017-01" db="EMBL/GenBank/DDBJ databases">
        <authorList>
            <person name="Varghese N."/>
            <person name="Submissions S."/>
        </authorList>
    </citation>
    <scope>NUCLEOTIDE SEQUENCE [LARGE SCALE GENOMIC DNA]</scope>
    <source>
        <strain evidence="8">DSM 21054</strain>
    </source>
</reference>
<comment type="pathway">
    <text evidence="1">Lipid metabolism.</text>
</comment>
<protein>
    <submittedName>
        <fullName evidence="7">1-acyl-sn-glycerol-3-phosphate acyltransferase</fullName>
    </submittedName>
</protein>
<feature type="region of interest" description="Disordered" evidence="4">
    <location>
        <begin position="269"/>
        <end position="294"/>
    </location>
</feature>
<dbReference type="RefSeq" id="WP_084206480.1">
    <property type="nucleotide sequence ID" value="NZ_AP017422.1"/>
</dbReference>
<dbReference type="SMART" id="SM00563">
    <property type="entry name" value="PlsC"/>
    <property type="match status" value="1"/>
</dbReference>
<evidence type="ECO:0000259" key="6">
    <source>
        <dbReference type="SMART" id="SM00563"/>
    </source>
</evidence>
<feature type="transmembrane region" description="Helical" evidence="5">
    <location>
        <begin position="21"/>
        <end position="38"/>
    </location>
</feature>
<dbReference type="PANTHER" id="PTHR10434">
    <property type="entry name" value="1-ACYL-SN-GLYCEROL-3-PHOSPHATE ACYLTRANSFERASE"/>
    <property type="match status" value="1"/>
</dbReference>